<dbReference type="Proteomes" id="UP000765509">
    <property type="component" value="Unassembled WGS sequence"/>
</dbReference>
<reference evidence="2" key="1">
    <citation type="submission" date="2021-03" db="EMBL/GenBank/DDBJ databases">
        <title>Draft genome sequence of rust myrtle Austropuccinia psidii MF-1, a brazilian biotype.</title>
        <authorList>
            <person name="Quecine M.C."/>
            <person name="Pachon D.M.R."/>
            <person name="Bonatelli M.L."/>
            <person name="Correr F.H."/>
            <person name="Franceschini L.M."/>
            <person name="Leite T.F."/>
            <person name="Margarido G.R.A."/>
            <person name="Almeida C.A."/>
            <person name="Ferrarezi J.A."/>
            <person name="Labate C.A."/>
        </authorList>
    </citation>
    <scope>NUCLEOTIDE SEQUENCE</scope>
    <source>
        <strain evidence="2">MF-1</strain>
    </source>
</reference>
<organism evidence="2 3">
    <name type="scientific">Austropuccinia psidii MF-1</name>
    <dbReference type="NCBI Taxonomy" id="1389203"/>
    <lineage>
        <taxon>Eukaryota</taxon>
        <taxon>Fungi</taxon>
        <taxon>Dikarya</taxon>
        <taxon>Basidiomycota</taxon>
        <taxon>Pucciniomycotina</taxon>
        <taxon>Pucciniomycetes</taxon>
        <taxon>Pucciniales</taxon>
        <taxon>Sphaerophragmiaceae</taxon>
        <taxon>Austropuccinia</taxon>
    </lineage>
</organism>
<feature type="compositionally biased region" description="Polar residues" evidence="1">
    <location>
        <begin position="49"/>
        <end position="65"/>
    </location>
</feature>
<feature type="compositionally biased region" description="Basic residues" evidence="1">
    <location>
        <begin position="34"/>
        <end position="48"/>
    </location>
</feature>
<gene>
    <name evidence="2" type="ORF">O181_010225</name>
</gene>
<protein>
    <submittedName>
        <fullName evidence="2">Uncharacterized protein</fullName>
    </submittedName>
</protein>
<proteinExistence type="predicted"/>
<evidence type="ECO:0000313" key="3">
    <source>
        <dbReference type="Proteomes" id="UP000765509"/>
    </source>
</evidence>
<sequence length="114" mass="12662">MQILCKTSRGLIKYGKQIGKNGPVSWRETSLIKAVKKHSRQPSKKKQSHALNQATLETQDKSGNLSLIMGTDGYDQGNHDVDELVPVIRPPDEQCEGVIGRHLQLLTRSISICL</sequence>
<dbReference type="AlphaFoldDB" id="A0A9Q3BSS5"/>
<dbReference type="OrthoDB" id="3251057at2759"/>
<keyword evidence="3" id="KW-1185">Reference proteome</keyword>
<accession>A0A9Q3BSS5</accession>
<comment type="caution">
    <text evidence="2">The sequence shown here is derived from an EMBL/GenBank/DDBJ whole genome shotgun (WGS) entry which is preliminary data.</text>
</comment>
<feature type="region of interest" description="Disordered" evidence="1">
    <location>
        <begin position="34"/>
        <end position="72"/>
    </location>
</feature>
<name>A0A9Q3BSS5_9BASI</name>
<evidence type="ECO:0000256" key="1">
    <source>
        <dbReference type="SAM" id="MobiDB-lite"/>
    </source>
</evidence>
<dbReference type="EMBL" id="AVOT02002477">
    <property type="protein sequence ID" value="MBW0470510.1"/>
    <property type="molecule type" value="Genomic_DNA"/>
</dbReference>
<evidence type="ECO:0000313" key="2">
    <source>
        <dbReference type="EMBL" id="MBW0470510.1"/>
    </source>
</evidence>